<sequence length="627" mass="70616">MAAAMVATQFDTNFNLDNGECSPHDSQINSLRTTSFGMHQISVGRKLEGQNSAPEVPIQIKHLNSSVAMSKSERKPVYNPTESPDLRPTLHNEGGPSNADRKFRRFSSQNFAEFFGTRSHPELKAQAKTVNNQAPYDKFRTRSTRYDRQGSSARVEGQESIAEAPDLGSDEDKESDLPSVKPSRYFDALEGAELEELKDHEVLILPKGELWPFLLRFPLNCFGVCLGLGSQAILWKNLHLSPELEFLHIPKEINIFLWSIALLALLVISMTYLLKVLFYFEAVRREYFHPVRVNFFFAPWIAGMFLAIGVPPSIAQSVHPAVFCCFMTPIFILELKLYGQWLSGGKRRLSKVANPSTHLSIVGNFVGSLLAAIVKWNEPAIFFWSVGLAHYIVLFVTLYQRLPTNEKLPKDLHPVFFLFVAAPSTASVAWLYITGDFDYISRIVFSIALFLYTSLVVRINFFRGIRFTLSWWAYTFPMTGAAIASIEYSHAASSWITKILAIVLSSVSSATVFTLFITTLLHTFVWKTLFQNDSVIAINARGVKNSPLRSSRNMQLLDGELFTLENEPLHRIVLHHLTHLLSKDGKTSSTQKQLHVHHSGQESISTPERSFHSFVDDSQKLDPIAAV</sequence>
<dbReference type="EnsemblPlants" id="Pp3c2_26550V3.4">
    <property type="protein sequence ID" value="Pp3c2_26550V3.4"/>
    <property type="gene ID" value="Pp3c2_26550"/>
</dbReference>
<feature type="transmembrane region" description="Helical" evidence="11">
    <location>
        <begin position="412"/>
        <end position="433"/>
    </location>
</feature>
<proteinExistence type="inferred from homology"/>
<feature type="transmembrane region" description="Helical" evidence="11">
    <location>
        <begin position="439"/>
        <end position="457"/>
    </location>
</feature>
<dbReference type="OrthoDB" id="1099at2759"/>
<keyword evidence="13" id="KW-1185">Reference proteome</keyword>
<evidence type="ECO:0000256" key="1">
    <source>
        <dbReference type="ARBA" id="ARBA00004127"/>
    </source>
</evidence>
<keyword evidence="4" id="KW-0813">Transport</keyword>
<evidence type="ECO:0000256" key="7">
    <source>
        <dbReference type="ARBA" id="ARBA00022989"/>
    </source>
</evidence>
<comment type="similarity">
    <text evidence="3">Belongs to the SLAC1 S-type anion channel family.</text>
</comment>
<evidence type="ECO:0000256" key="8">
    <source>
        <dbReference type="ARBA" id="ARBA00023065"/>
    </source>
</evidence>
<dbReference type="InterPro" id="IPR004695">
    <property type="entry name" value="SLAC1/Mae1/Ssu1/TehA"/>
</dbReference>
<dbReference type="OMA" id="SIEYSHA"/>
<feature type="transmembrane region" description="Helical" evidence="11">
    <location>
        <begin position="213"/>
        <end position="235"/>
    </location>
</feature>
<keyword evidence="9 11" id="KW-0472">Membrane</keyword>
<dbReference type="GO" id="GO:0006873">
    <property type="term" value="P:intracellular monoatomic ion homeostasis"/>
    <property type="evidence" value="ECO:0007669"/>
    <property type="project" value="InterPro"/>
</dbReference>
<dbReference type="GO" id="GO:0005886">
    <property type="term" value="C:plasma membrane"/>
    <property type="evidence" value="ECO:0007669"/>
    <property type="project" value="UniProtKB-SubCell"/>
</dbReference>
<evidence type="ECO:0000256" key="2">
    <source>
        <dbReference type="ARBA" id="ARBA00004236"/>
    </source>
</evidence>
<accession>A0A7I4D137</accession>
<evidence type="ECO:0000256" key="11">
    <source>
        <dbReference type="SAM" id="Phobius"/>
    </source>
</evidence>
<organism evidence="12 13">
    <name type="scientific">Physcomitrium patens</name>
    <name type="common">Spreading-leaved earth moss</name>
    <name type="synonym">Physcomitrella patens</name>
    <dbReference type="NCBI Taxonomy" id="3218"/>
    <lineage>
        <taxon>Eukaryota</taxon>
        <taxon>Viridiplantae</taxon>
        <taxon>Streptophyta</taxon>
        <taxon>Embryophyta</taxon>
        <taxon>Bryophyta</taxon>
        <taxon>Bryophytina</taxon>
        <taxon>Bryopsida</taxon>
        <taxon>Funariidae</taxon>
        <taxon>Funariales</taxon>
        <taxon>Funariaceae</taxon>
        <taxon>Physcomitrium</taxon>
    </lineage>
</organism>
<dbReference type="GO" id="GO:0008308">
    <property type="term" value="F:voltage-gated monoatomic anion channel activity"/>
    <property type="evidence" value="ECO:0007669"/>
    <property type="project" value="InterPro"/>
</dbReference>
<evidence type="ECO:0000256" key="9">
    <source>
        <dbReference type="ARBA" id="ARBA00023136"/>
    </source>
</evidence>
<evidence type="ECO:0000256" key="4">
    <source>
        <dbReference type="ARBA" id="ARBA00022448"/>
    </source>
</evidence>
<dbReference type="Gramene" id="Pp3c2_26550V3.4">
    <property type="protein sequence ID" value="Pp3c2_26550V3.4"/>
    <property type="gene ID" value="Pp3c2_26550"/>
</dbReference>
<evidence type="ECO:0000256" key="6">
    <source>
        <dbReference type="ARBA" id="ARBA00022692"/>
    </source>
</evidence>
<dbReference type="Pfam" id="PF03595">
    <property type="entry name" value="SLAC1"/>
    <property type="match status" value="1"/>
</dbReference>
<feature type="transmembrane region" description="Helical" evidence="11">
    <location>
        <begin position="295"/>
        <end position="314"/>
    </location>
</feature>
<keyword evidence="5" id="KW-1003">Cell membrane</keyword>
<evidence type="ECO:0000256" key="10">
    <source>
        <dbReference type="SAM" id="MobiDB-lite"/>
    </source>
</evidence>
<dbReference type="Gramene" id="Pp3c2_26550V3.5">
    <property type="protein sequence ID" value="Pp3c2_26550V3.5"/>
    <property type="gene ID" value="Pp3c2_26550"/>
</dbReference>
<dbReference type="GO" id="GO:0012505">
    <property type="term" value="C:endomembrane system"/>
    <property type="evidence" value="ECO:0007669"/>
    <property type="project" value="UniProtKB-SubCell"/>
</dbReference>
<protein>
    <submittedName>
        <fullName evidence="12">Uncharacterized protein</fullName>
    </submittedName>
</protein>
<evidence type="ECO:0000313" key="12">
    <source>
        <dbReference type="EnsemblPlants" id="Pp3c2_26550V3.5"/>
    </source>
</evidence>
<dbReference type="RefSeq" id="XP_073385361.1">
    <property type="nucleotide sequence ID" value="XM_073529260.1"/>
</dbReference>
<dbReference type="FunCoup" id="A0A7I4D137">
    <property type="interactions" value="4"/>
</dbReference>
<feature type="region of interest" description="Disordered" evidence="10">
    <location>
        <begin position="123"/>
        <end position="180"/>
    </location>
</feature>
<evidence type="ECO:0000313" key="13">
    <source>
        <dbReference type="Proteomes" id="UP000006727"/>
    </source>
</evidence>
<dbReference type="EnsemblPlants" id="Pp3c2_26550V3.6">
    <property type="protein sequence ID" value="Pp3c2_26550V3.6"/>
    <property type="gene ID" value="Pp3c2_26550"/>
</dbReference>
<dbReference type="CDD" id="cd09323">
    <property type="entry name" value="TDT_SLAC1_like"/>
    <property type="match status" value="1"/>
</dbReference>
<evidence type="ECO:0000256" key="5">
    <source>
        <dbReference type="ARBA" id="ARBA00022475"/>
    </source>
</evidence>
<reference evidence="12" key="3">
    <citation type="submission" date="2020-12" db="UniProtKB">
        <authorList>
            <consortium name="EnsemblPlants"/>
        </authorList>
    </citation>
    <scope>IDENTIFICATION</scope>
</reference>
<keyword evidence="7 11" id="KW-1133">Transmembrane helix</keyword>
<reference evidence="12 13" key="1">
    <citation type="journal article" date="2008" name="Science">
        <title>The Physcomitrella genome reveals evolutionary insights into the conquest of land by plants.</title>
        <authorList>
            <person name="Rensing S."/>
            <person name="Lang D."/>
            <person name="Zimmer A."/>
            <person name="Terry A."/>
            <person name="Salamov A."/>
            <person name="Shapiro H."/>
            <person name="Nishiyama T."/>
            <person name="Perroud P.-F."/>
            <person name="Lindquist E."/>
            <person name="Kamisugi Y."/>
            <person name="Tanahashi T."/>
            <person name="Sakakibara K."/>
            <person name="Fujita T."/>
            <person name="Oishi K."/>
            <person name="Shin-I T."/>
            <person name="Kuroki Y."/>
            <person name="Toyoda A."/>
            <person name="Suzuki Y."/>
            <person name="Hashimoto A."/>
            <person name="Yamaguchi K."/>
            <person name="Sugano A."/>
            <person name="Kohara Y."/>
            <person name="Fujiyama A."/>
            <person name="Anterola A."/>
            <person name="Aoki S."/>
            <person name="Ashton N."/>
            <person name="Barbazuk W.B."/>
            <person name="Barker E."/>
            <person name="Bennetzen J."/>
            <person name="Bezanilla M."/>
            <person name="Blankenship R."/>
            <person name="Cho S.H."/>
            <person name="Dutcher S."/>
            <person name="Estelle M."/>
            <person name="Fawcett J.A."/>
            <person name="Gundlach H."/>
            <person name="Hanada K."/>
            <person name="Heyl A."/>
            <person name="Hicks K.A."/>
            <person name="Hugh J."/>
            <person name="Lohr M."/>
            <person name="Mayer K."/>
            <person name="Melkozernov A."/>
            <person name="Murata T."/>
            <person name="Nelson D."/>
            <person name="Pils B."/>
            <person name="Prigge M."/>
            <person name="Reiss B."/>
            <person name="Renner T."/>
            <person name="Rombauts S."/>
            <person name="Rushton P."/>
            <person name="Sanderfoot A."/>
            <person name="Schween G."/>
            <person name="Shiu S.-H."/>
            <person name="Stueber K."/>
            <person name="Theodoulou F.L."/>
            <person name="Tu H."/>
            <person name="Van de Peer Y."/>
            <person name="Verrier P.J."/>
            <person name="Waters E."/>
            <person name="Wood A."/>
            <person name="Yang L."/>
            <person name="Cove D."/>
            <person name="Cuming A."/>
            <person name="Hasebe M."/>
            <person name="Lucas S."/>
            <person name="Mishler D.B."/>
            <person name="Reski R."/>
            <person name="Grigoriev I."/>
            <person name="Quatrano R.S."/>
            <person name="Boore J.L."/>
        </authorList>
    </citation>
    <scope>NUCLEOTIDE SEQUENCE [LARGE SCALE GENOMIC DNA]</scope>
    <source>
        <strain evidence="12 13">cv. Gransden 2004</strain>
    </source>
</reference>
<keyword evidence="6 11" id="KW-0812">Transmembrane</keyword>
<keyword evidence="8" id="KW-0406">Ion transport</keyword>
<dbReference type="Gramene" id="Pp3c2_26550V3.6">
    <property type="protein sequence ID" value="Pp3c2_26550V3.6"/>
    <property type="gene ID" value="Pp3c2_26550"/>
</dbReference>
<comment type="subcellular location">
    <subcellularLocation>
        <location evidence="2">Cell membrane</location>
    </subcellularLocation>
    <subcellularLocation>
        <location evidence="1">Endomembrane system</location>
        <topology evidence="1">Multi-pass membrane protein</topology>
    </subcellularLocation>
</comment>
<dbReference type="InterPro" id="IPR030183">
    <property type="entry name" value="SLAC/SLAH"/>
</dbReference>
<feature type="transmembrane region" description="Helical" evidence="11">
    <location>
        <begin position="495"/>
        <end position="521"/>
    </location>
</feature>
<feature type="transmembrane region" description="Helical" evidence="11">
    <location>
        <begin position="469"/>
        <end position="489"/>
    </location>
</feature>
<feature type="transmembrane region" description="Helical" evidence="11">
    <location>
        <begin position="255"/>
        <end position="274"/>
    </location>
</feature>
<feature type="region of interest" description="Disordered" evidence="10">
    <location>
        <begin position="63"/>
        <end position="101"/>
    </location>
</feature>
<feature type="transmembrane region" description="Helical" evidence="11">
    <location>
        <begin position="359"/>
        <end position="376"/>
    </location>
</feature>
<dbReference type="Gramene" id="Pp3c2_26550V3.7">
    <property type="protein sequence ID" value="Pp3c2_26550V3.7"/>
    <property type="gene ID" value="Pp3c2_26550"/>
</dbReference>
<feature type="transmembrane region" description="Helical" evidence="11">
    <location>
        <begin position="320"/>
        <end position="338"/>
    </location>
</feature>
<dbReference type="PANTHER" id="PTHR31269:SF2">
    <property type="entry name" value="S-TYPE ANION CHANNEL SLAH3"/>
    <property type="match status" value="1"/>
</dbReference>
<feature type="compositionally biased region" description="Basic and acidic residues" evidence="10">
    <location>
        <begin position="137"/>
        <end position="148"/>
    </location>
</feature>
<gene>
    <name evidence="12" type="primary">LOC112276997</name>
</gene>
<dbReference type="Gene3D" id="1.50.10.150">
    <property type="entry name" value="Voltage-dependent anion channel"/>
    <property type="match status" value="1"/>
</dbReference>
<dbReference type="AlphaFoldDB" id="A0A7I4D137"/>
<reference evidence="12 13" key="2">
    <citation type="journal article" date="2018" name="Plant J.">
        <title>The Physcomitrella patens chromosome-scale assembly reveals moss genome structure and evolution.</title>
        <authorList>
            <person name="Lang D."/>
            <person name="Ullrich K.K."/>
            <person name="Murat F."/>
            <person name="Fuchs J."/>
            <person name="Jenkins J."/>
            <person name="Haas F.B."/>
            <person name="Piednoel M."/>
            <person name="Gundlach H."/>
            <person name="Van Bel M."/>
            <person name="Meyberg R."/>
            <person name="Vives C."/>
            <person name="Morata J."/>
            <person name="Symeonidi A."/>
            <person name="Hiss M."/>
            <person name="Muchero W."/>
            <person name="Kamisugi Y."/>
            <person name="Saleh O."/>
            <person name="Blanc G."/>
            <person name="Decker E.L."/>
            <person name="van Gessel N."/>
            <person name="Grimwood J."/>
            <person name="Hayes R.D."/>
            <person name="Graham S.W."/>
            <person name="Gunter L.E."/>
            <person name="McDaniel S.F."/>
            <person name="Hoernstein S.N.W."/>
            <person name="Larsson A."/>
            <person name="Li F.W."/>
            <person name="Perroud P.F."/>
            <person name="Phillips J."/>
            <person name="Ranjan P."/>
            <person name="Rokshar D.S."/>
            <person name="Rothfels C.J."/>
            <person name="Schneider L."/>
            <person name="Shu S."/>
            <person name="Stevenson D.W."/>
            <person name="Thummler F."/>
            <person name="Tillich M."/>
            <person name="Villarreal Aguilar J.C."/>
            <person name="Widiez T."/>
            <person name="Wong G.K."/>
            <person name="Wymore A."/>
            <person name="Zhang Y."/>
            <person name="Zimmer A.D."/>
            <person name="Quatrano R.S."/>
            <person name="Mayer K.F.X."/>
            <person name="Goodstein D."/>
            <person name="Casacuberta J.M."/>
            <person name="Vandepoele K."/>
            <person name="Reski R."/>
            <person name="Cuming A.C."/>
            <person name="Tuskan G.A."/>
            <person name="Maumus F."/>
            <person name="Salse J."/>
            <person name="Schmutz J."/>
            <person name="Rensing S.A."/>
        </authorList>
    </citation>
    <scope>NUCLEOTIDE SEQUENCE [LARGE SCALE GENOMIC DNA]</scope>
    <source>
        <strain evidence="12 13">cv. Gransden 2004</strain>
    </source>
</reference>
<feature type="transmembrane region" description="Helical" evidence="11">
    <location>
        <begin position="382"/>
        <end position="400"/>
    </location>
</feature>
<dbReference type="Proteomes" id="UP000006727">
    <property type="component" value="Chromosome 2"/>
</dbReference>
<dbReference type="PANTHER" id="PTHR31269">
    <property type="entry name" value="S-TYPE ANION CHANNEL SLAH3"/>
    <property type="match status" value="1"/>
</dbReference>
<name>A0A7I4D137_PHYPA</name>
<dbReference type="EnsemblPlants" id="Pp3c2_26550V3.7">
    <property type="protein sequence ID" value="Pp3c2_26550V3.7"/>
    <property type="gene ID" value="Pp3c2_26550"/>
</dbReference>
<dbReference type="EnsemblPlants" id="Pp3c2_26550V3.5">
    <property type="protein sequence ID" value="Pp3c2_26550V3.5"/>
    <property type="gene ID" value="Pp3c2_26550"/>
</dbReference>
<evidence type="ECO:0000256" key="3">
    <source>
        <dbReference type="ARBA" id="ARBA00007808"/>
    </source>
</evidence>
<dbReference type="InterPro" id="IPR038665">
    <property type="entry name" value="Voltage-dep_anion_channel_sf"/>
</dbReference>
<dbReference type="GeneID" id="112276997"/>
<dbReference type="EMBL" id="ABEU02000002">
    <property type="status" value="NOT_ANNOTATED_CDS"/>
    <property type="molecule type" value="Genomic_DNA"/>
</dbReference>